<accession>A0ABR1F6Z5</accession>
<evidence type="ECO:0000313" key="8">
    <source>
        <dbReference type="EMBL" id="KAK7204843.1"/>
    </source>
</evidence>
<evidence type="ECO:0000256" key="6">
    <source>
        <dbReference type="RuleBase" id="RU366011"/>
    </source>
</evidence>
<dbReference type="PROSITE" id="PS51352">
    <property type="entry name" value="THIOREDOXIN_2"/>
    <property type="match status" value="1"/>
</dbReference>
<dbReference type="InterPro" id="IPR037944">
    <property type="entry name" value="PRX5-like"/>
</dbReference>
<evidence type="ECO:0000259" key="7">
    <source>
        <dbReference type="PROSITE" id="PS51352"/>
    </source>
</evidence>
<dbReference type="PANTHER" id="PTHR10430:SF16">
    <property type="entry name" value="PEROXIREDOXIN-5, MITOCHONDRIAL"/>
    <property type="match status" value="1"/>
</dbReference>
<evidence type="ECO:0000256" key="4">
    <source>
        <dbReference type="ARBA" id="ARBA00023002"/>
    </source>
</evidence>
<organism evidence="8 9">
    <name type="scientific">Myxozyma melibiosi</name>
    <dbReference type="NCBI Taxonomy" id="54550"/>
    <lineage>
        <taxon>Eukaryota</taxon>
        <taxon>Fungi</taxon>
        <taxon>Dikarya</taxon>
        <taxon>Ascomycota</taxon>
        <taxon>Saccharomycotina</taxon>
        <taxon>Lipomycetes</taxon>
        <taxon>Lipomycetales</taxon>
        <taxon>Lipomycetaceae</taxon>
        <taxon>Myxozyma</taxon>
    </lineage>
</organism>
<comment type="similarity">
    <text evidence="1 6">Belongs to the peroxiredoxin family. Prx5 subfamily.</text>
</comment>
<dbReference type="Gene3D" id="3.40.30.10">
    <property type="entry name" value="Glutaredoxin"/>
    <property type="match status" value="1"/>
</dbReference>
<evidence type="ECO:0000256" key="5">
    <source>
        <dbReference type="ARBA" id="ARBA00023284"/>
    </source>
</evidence>
<keyword evidence="9" id="KW-1185">Reference proteome</keyword>
<dbReference type="SUPFAM" id="SSF52833">
    <property type="entry name" value="Thioredoxin-like"/>
    <property type="match status" value="1"/>
</dbReference>
<dbReference type="Pfam" id="PF08534">
    <property type="entry name" value="Redoxin"/>
    <property type="match status" value="1"/>
</dbReference>
<keyword evidence="3 6" id="KW-0049">Antioxidant</keyword>
<keyword evidence="2 6" id="KW-0575">Peroxidase</keyword>
<comment type="caution">
    <text evidence="8">The sequence shown here is derived from an EMBL/GenBank/DDBJ whole genome shotgun (WGS) entry which is preliminary data.</text>
</comment>
<feature type="domain" description="Thioredoxin" evidence="7">
    <location>
        <begin position="17"/>
        <end position="170"/>
    </location>
</feature>
<dbReference type="EMBL" id="JBBJBU010000007">
    <property type="protein sequence ID" value="KAK7204843.1"/>
    <property type="molecule type" value="Genomic_DNA"/>
</dbReference>
<evidence type="ECO:0000256" key="2">
    <source>
        <dbReference type="ARBA" id="ARBA00022559"/>
    </source>
</evidence>
<dbReference type="InterPro" id="IPR036249">
    <property type="entry name" value="Thioredoxin-like_sf"/>
</dbReference>
<evidence type="ECO:0000256" key="1">
    <source>
        <dbReference type="ARBA" id="ARBA00010505"/>
    </source>
</evidence>
<evidence type="ECO:0000313" key="9">
    <source>
        <dbReference type="Proteomes" id="UP001498771"/>
    </source>
</evidence>
<dbReference type="Proteomes" id="UP001498771">
    <property type="component" value="Unassembled WGS sequence"/>
</dbReference>
<name>A0ABR1F6Z5_9ASCO</name>
<protein>
    <submittedName>
        <fullName evidence="8">Peroxisomal protein</fullName>
    </submittedName>
</protein>
<comment type="function">
    <text evidence="6">Thiol-specific peroxidase that catalyzes the reduction of hydrogen peroxide and organic hydroperoxides to water and alcohols, respectively. Plays a role in cell protection against oxidative stress by detoxifying peroxides.</text>
</comment>
<dbReference type="CDD" id="cd03013">
    <property type="entry name" value="PRX5_like"/>
    <property type="match status" value="1"/>
</dbReference>
<dbReference type="InterPro" id="IPR013740">
    <property type="entry name" value="Redoxin"/>
</dbReference>
<dbReference type="InterPro" id="IPR013766">
    <property type="entry name" value="Thioredoxin_domain"/>
</dbReference>
<proteinExistence type="inferred from homology"/>
<keyword evidence="5 6" id="KW-0676">Redox-active center</keyword>
<dbReference type="PANTHER" id="PTHR10430">
    <property type="entry name" value="PEROXIREDOXIN"/>
    <property type="match status" value="1"/>
</dbReference>
<dbReference type="GeneID" id="90038409"/>
<reference evidence="8 9" key="1">
    <citation type="submission" date="2024-03" db="EMBL/GenBank/DDBJ databases">
        <title>Genome-scale model development and genomic sequencing of the oleaginous clade Lipomyces.</title>
        <authorList>
            <consortium name="Lawrence Berkeley National Laboratory"/>
            <person name="Czajka J.J."/>
            <person name="Han Y."/>
            <person name="Kim J."/>
            <person name="Mondo S.J."/>
            <person name="Hofstad B.A."/>
            <person name="Robles A."/>
            <person name="Haridas S."/>
            <person name="Riley R."/>
            <person name="LaButti K."/>
            <person name="Pangilinan J."/>
            <person name="Andreopoulos W."/>
            <person name="Lipzen A."/>
            <person name="Yan J."/>
            <person name="Wang M."/>
            <person name="Ng V."/>
            <person name="Grigoriev I.V."/>
            <person name="Spatafora J.W."/>
            <person name="Magnuson J.K."/>
            <person name="Baker S.E."/>
            <person name="Pomraning K.R."/>
        </authorList>
    </citation>
    <scope>NUCLEOTIDE SEQUENCE [LARGE SCALE GENOMIC DNA]</scope>
    <source>
        <strain evidence="8 9">Phaff 52-87</strain>
    </source>
</reference>
<dbReference type="RefSeq" id="XP_064767876.1">
    <property type="nucleotide sequence ID" value="XM_064912897.1"/>
</dbReference>
<sequence>MVAVNDKFPTETKFVYVPITPETSDIKACGIPGPLDFDKEFADKTVVIVSIPGAFTPTCMENHVPPFLEHLSDLKAKGVDVFIVVAANDPFVMSAFAKANKVSDDSVYFVTDPDAELSKKLGFTLQLPPGFGLRTGRYALVVKKGVITYVGNEPGSGLTVSSYESVIAAL</sequence>
<gene>
    <name evidence="8" type="ORF">BZA70DRAFT_280134</name>
</gene>
<keyword evidence="4 6" id="KW-0560">Oxidoreductase</keyword>
<evidence type="ECO:0000256" key="3">
    <source>
        <dbReference type="ARBA" id="ARBA00022862"/>
    </source>
</evidence>